<dbReference type="InterPro" id="IPR012337">
    <property type="entry name" value="RNaseH-like_sf"/>
</dbReference>
<dbReference type="Gene3D" id="3.30.420.10">
    <property type="entry name" value="Ribonuclease H-like superfamily/Ribonuclease H"/>
    <property type="match status" value="1"/>
</dbReference>
<dbReference type="SUPFAM" id="SSF53098">
    <property type="entry name" value="Ribonuclease H-like"/>
    <property type="match status" value="1"/>
</dbReference>
<dbReference type="InterPro" id="IPR050900">
    <property type="entry name" value="Transposase_IS3/IS150/IS904"/>
</dbReference>
<organism evidence="3 4">
    <name type="scientific">Yaniella flava</name>
    <dbReference type="NCBI Taxonomy" id="287930"/>
    <lineage>
        <taxon>Bacteria</taxon>
        <taxon>Bacillati</taxon>
        <taxon>Actinomycetota</taxon>
        <taxon>Actinomycetes</taxon>
        <taxon>Micrococcales</taxon>
        <taxon>Micrococcaceae</taxon>
        <taxon>Yaniella</taxon>
    </lineage>
</organism>
<keyword evidence="4" id="KW-1185">Reference proteome</keyword>
<dbReference type="InterPro" id="IPR001584">
    <property type="entry name" value="Integrase_cat-core"/>
</dbReference>
<comment type="caution">
    <text evidence="3">The sequence shown here is derived from an EMBL/GenBank/DDBJ whole genome shotgun (WGS) entry which is preliminary data.</text>
</comment>
<dbReference type="Pfam" id="PF13683">
    <property type="entry name" value="rve_3"/>
    <property type="match status" value="1"/>
</dbReference>
<dbReference type="PROSITE" id="PS50994">
    <property type="entry name" value="INTEGRASE"/>
    <property type="match status" value="1"/>
</dbReference>
<dbReference type="EMBL" id="BAAAMN010000073">
    <property type="protein sequence ID" value="GAA2046852.1"/>
    <property type="molecule type" value="Genomic_DNA"/>
</dbReference>
<accession>A0ABP5GLE4</accession>
<protein>
    <recommendedName>
        <fullName evidence="2">Integrase catalytic domain-containing protein</fullName>
    </recommendedName>
</protein>
<dbReference type="PANTHER" id="PTHR46889">
    <property type="entry name" value="TRANSPOSASE INSF FOR INSERTION SEQUENCE IS3B-RELATED"/>
    <property type="match status" value="1"/>
</dbReference>
<evidence type="ECO:0000313" key="3">
    <source>
        <dbReference type="EMBL" id="GAA2046852.1"/>
    </source>
</evidence>
<evidence type="ECO:0000259" key="2">
    <source>
        <dbReference type="PROSITE" id="PS50994"/>
    </source>
</evidence>
<dbReference type="InterPro" id="IPR036397">
    <property type="entry name" value="RNaseH_sf"/>
</dbReference>
<evidence type="ECO:0000313" key="4">
    <source>
        <dbReference type="Proteomes" id="UP001501461"/>
    </source>
</evidence>
<reference evidence="4" key="1">
    <citation type="journal article" date="2019" name="Int. J. Syst. Evol. Microbiol.">
        <title>The Global Catalogue of Microorganisms (GCM) 10K type strain sequencing project: providing services to taxonomists for standard genome sequencing and annotation.</title>
        <authorList>
            <consortium name="The Broad Institute Genomics Platform"/>
            <consortium name="The Broad Institute Genome Sequencing Center for Infectious Disease"/>
            <person name="Wu L."/>
            <person name="Ma J."/>
        </authorList>
    </citation>
    <scope>NUCLEOTIDE SEQUENCE [LARGE SCALE GENOMIC DNA]</scope>
    <source>
        <strain evidence="4">JCM 13595</strain>
    </source>
</reference>
<gene>
    <name evidence="3" type="ORF">GCM10009720_29810</name>
</gene>
<name>A0ABP5GLE4_9MICC</name>
<dbReference type="PANTHER" id="PTHR46889:SF4">
    <property type="entry name" value="TRANSPOSASE INSO FOR INSERTION SEQUENCE ELEMENT IS911B-RELATED"/>
    <property type="match status" value="1"/>
</dbReference>
<feature type="region of interest" description="Disordered" evidence="1">
    <location>
        <begin position="170"/>
        <end position="201"/>
    </location>
</feature>
<sequence length="201" mass="22582">MRGPTKGIWYHAYVVLDIFSRCVVAWRIESIEDGTLAADLVAEAVTEQGSAPHWLHADGGAAMTSKPLASLLVDLDVTRSHNRPRTSNDNPFSESQFKTMKYTPDYPERFASIGEARAWMAQFTDWYNHEHRHSGIGLHTPASVHYGTAHEIRDQRQVVLDAAYAAHPERFNRRPIPPKLPDKATINDPAKRAQTSQLQNA</sequence>
<feature type="domain" description="Integrase catalytic" evidence="2">
    <location>
        <begin position="1"/>
        <end position="149"/>
    </location>
</feature>
<proteinExistence type="predicted"/>
<dbReference type="Proteomes" id="UP001501461">
    <property type="component" value="Unassembled WGS sequence"/>
</dbReference>
<evidence type="ECO:0000256" key="1">
    <source>
        <dbReference type="SAM" id="MobiDB-lite"/>
    </source>
</evidence>